<evidence type="ECO:0000256" key="8">
    <source>
        <dbReference type="PIRSR" id="PIRSR602401-1"/>
    </source>
</evidence>
<dbReference type="Pfam" id="PF00067">
    <property type="entry name" value="p450"/>
    <property type="match status" value="2"/>
</dbReference>
<dbReference type="PANTHER" id="PTHR47955:SF19">
    <property type="entry name" value="CYTOCHROME P450 71A9-LIKE ISOFORM X1"/>
    <property type="match status" value="1"/>
</dbReference>
<dbReference type="GO" id="GO:0046872">
    <property type="term" value="F:metal ion binding"/>
    <property type="evidence" value="ECO:0007669"/>
    <property type="project" value="UniProtKB-KW"/>
</dbReference>
<dbReference type="CDD" id="cd11072">
    <property type="entry name" value="CYP71-like"/>
    <property type="match status" value="1"/>
</dbReference>
<keyword evidence="4 8" id="KW-0479">Metal-binding</keyword>
<feature type="transmembrane region" description="Helical" evidence="9">
    <location>
        <begin position="6"/>
        <end position="24"/>
    </location>
</feature>
<protein>
    <recommendedName>
        <fullName evidence="12">Cytochrome P450</fullName>
    </recommendedName>
</protein>
<name>A0ABD3L8B4_EUCGL</name>
<dbReference type="EMBL" id="JBJKBG010000002">
    <property type="protein sequence ID" value="KAL3748100.1"/>
    <property type="molecule type" value="Genomic_DNA"/>
</dbReference>
<comment type="caution">
    <text evidence="10">The sequence shown here is derived from an EMBL/GenBank/DDBJ whole genome shotgun (WGS) entry which is preliminary data.</text>
</comment>
<dbReference type="InterPro" id="IPR001128">
    <property type="entry name" value="Cyt_P450"/>
</dbReference>
<evidence type="ECO:0000256" key="9">
    <source>
        <dbReference type="SAM" id="Phobius"/>
    </source>
</evidence>
<dbReference type="Gene3D" id="1.10.630.10">
    <property type="entry name" value="Cytochrome P450"/>
    <property type="match status" value="1"/>
</dbReference>
<accession>A0ABD3L8B4</accession>
<evidence type="ECO:0000256" key="6">
    <source>
        <dbReference type="ARBA" id="ARBA00023004"/>
    </source>
</evidence>
<evidence type="ECO:0000256" key="3">
    <source>
        <dbReference type="ARBA" id="ARBA00022617"/>
    </source>
</evidence>
<keyword evidence="7" id="KW-0503">Monooxygenase</keyword>
<dbReference type="SUPFAM" id="SSF48264">
    <property type="entry name" value="Cytochrome P450"/>
    <property type="match status" value="1"/>
</dbReference>
<evidence type="ECO:0000256" key="2">
    <source>
        <dbReference type="ARBA" id="ARBA00010617"/>
    </source>
</evidence>
<evidence type="ECO:0000313" key="11">
    <source>
        <dbReference type="Proteomes" id="UP001634007"/>
    </source>
</evidence>
<evidence type="ECO:0000256" key="7">
    <source>
        <dbReference type="ARBA" id="ARBA00023033"/>
    </source>
</evidence>
<comment type="similarity">
    <text evidence="2">Belongs to the cytochrome P450 family.</text>
</comment>
<dbReference type="GO" id="GO:0004497">
    <property type="term" value="F:monooxygenase activity"/>
    <property type="evidence" value="ECO:0007669"/>
    <property type="project" value="UniProtKB-KW"/>
</dbReference>
<dbReference type="InterPro" id="IPR036396">
    <property type="entry name" value="Cyt_P450_sf"/>
</dbReference>
<dbReference type="InterPro" id="IPR002401">
    <property type="entry name" value="Cyt_P450_E_grp-I"/>
</dbReference>
<keyword evidence="6 8" id="KW-0408">Iron</keyword>
<dbReference type="Proteomes" id="UP001634007">
    <property type="component" value="Unassembled WGS sequence"/>
</dbReference>
<gene>
    <name evidence="10" type="ORF">ACJRO7_009343</name>
</gene>
<proteinExistence type="inferred from homology"/>
<evidence type="ECO:0000256" key="1">
    <source>
        <dbReference type="ARBA" id="ARBA00001971"/>
    </source>
</evidence>
<dbReference type="PRINTS" id="PR00463">
    <property type="entry name" value="EP450I"/>
</dbReference>
<reference evidence="10 11" key="1">
    <citation type="submission" date="2024-11" db="EMBL/GenBank/DDBJ databases">
        <title>Chromosome-level genome assembly of Eucalyptus globulus Labill. provides insights into its genome evolution.</title>
        <authorList>
            <person name="Li X."/>
        </authorList>
    </citation>
    <scope>NUCLEOTIDE SEQUENCE [LARGE SCALE GENOMIC DNA]</scope>
    <source>
        <strain evidence="10">CL2024</strain>
        <tissue evidence="10">Fresh tender leaves</tissue>
    </source>
</reference>
<dbReference type="AlphaFoldDB" id="A0ABD3L8B4"/>
<keyword evidence="9" id="KW-1133">Transmembrane helix</keyword>
<comment type="cofactor">
    <cofactor evidence="1 8">
        <name>heme</name>
        <dbReference type="ChEBI" id="CHEBI:30413"/>
    </cofactor>
</comment>
<evidence type="ECO:0000313" key="10">
    <source>
        <dbReference type="EMBL" id="KAL3748100.1"/>
    </source>
</evidence>
<keyword evidence="9" id="KW-0812">Transmembrane</keyword>
<evidence type="ECO:0000256" key="5">
    <source>
        <dbReference type="ARBA" id="ARBA00023002"/>
    </source>
</evidence>
<organism evidence="10 11">
    <name type="scientific">Eucalyptus globulus</name>
    <name type="common">Tasmanian blue gum</name>
    <dbReference type="NCBI Taxonomy" id="34317"/>
    <lineage>
        <taxon>Eukaryota</taxon>
        <taxon>Viridiplantae</taxon>
        <taxon>Streptophyta</taxon>
        <taxon>Embryophyta</taxon>
        <taxon>Tracheophyta</taxon>
        <taxon>Spermatophyta</taxon>
        <taxon>Magnoliopsida</taxon>
        <taxon>eudicotyledons</taxon>
        <taxon>Gunneridae</taxon>
        <taxon>Pentapetalae</taxon>
        <taxon>rosids</taxon>
        <taxon>malvids</taxon>
        <taxon>Myrtales</taxon>
        <taxon>Myrtaceae</taxon>
        <taxon>Myrtoideae</taxon>
        <taxon>Eucalypteae</taxon>
        <taxon>Eucalyptus</taxon>
    </lineage>
</organism>
<feature type="binding site" description="axial binding residue" evidence="8">
    <location>
        <position position="385"/>
    </location>
    <ligand>
        <name>heme</name>
        <dbReference type="ChEBI" id="CHEBI:30413"/>
    </ligand>
    <ligandPart>
        <name>Fe</name>
        <dbReference type="ChEBI" id="CHEBI:18248"/>
    </ligandPart>
</feature>
<dbReference type="PANTHER" id="PTHR47955">
    <property type="entry name" value="CYTOCHROME P450 FAMILY 71 PROTEIN"/>
    <property type="match status" value="1"/>
</dbReference>
<sequence length="444" mass="50504">MKMALLQHMFLSILVVAAVIVVLLKNKPRKSKYNLPPSPPKLPILRNPSARQLPYISLHHLARTYGPIIFLQLGEIPTVVVSSARMAKEVMTTHDLALSSRPQIFSAKHLFYDCTDVVFSPYGPYWRHIRRNCILELLSAKRVQSYSHVRVEEVAPLVDRITGFFRRRDYDRHGFQKMLEEYQELLGGFSIGDFFPSMEFIHSLTGMKDHQKENKATESHKYLVDVLLDVLKTDYGDMPLTRDNVKAIILDMFAAGTDTTFITLDWGMTELVINQKATERAQAEVQSVVGERKFVQESDLPQLQYLKAVIKEIFRLHTPAPVLGPRESMEDITIDGYSIPAKPNPESCVDPESFRPERFLNENSDIDFKGQDFELIPFGAGRRSCPVIAFGNASVELALAQLLHSFNWELPDGIQPKDLDMTEVFAITMHRIANLMVAAKPRFS</sequence>
<evidence type="ECO:0000256" key="4">
    <source>
        <dbReference type="ARBA" id="ARBA00022723"/>
    </source>
</evidence>
<keyword evidence="11" id="KW-1185">Reference proteome</keyword>
<evidence type="ECO:0008006" key="12">
    <source>
        <dbReference type="Google" id="ProtNLM"/>
    </source>
</evidence>
<keyword evidence="5" id="KW-0560">Oxidoreductase</keyword>
<keyword evidence="9" id="KW-0472">Membrane</keyword>
<keyword evidence="3 8" id="KW-0349">Heme</keyword>
<dbReference type="PRINTS" id="PR00385">
    <property type="entry name" value="P450"/>
</dbReference>